<evidence type="ECO:0000259" key="4">
    <source>
        <dbReference type="Pfam" id="PF16113"/>
    </source>
</evidence>
<protein>
    <recommendedName>
        <fullName evidence="2">3-hydroxyisobutyryl-CoA hydrolase</fullName>
        <ecNumber evidence="2">3.1.2.4</ecNumber>
    </recommendedName>
</protein>
<dbReference type="EC" id="3.1.2.4" evidence="2"/>
<dbReference type="CDD" id="cd06558">
    <property type="entry name" value="crotonase-like"/>
    <property type="match status" value="1"/>
</dbReference>
<dbReference type="EMBL" id="LGTL01000002">
    <property type="protein sequence ID" value="KPA85010.1"/>
    <property type="molecule type" value="Genomic_DNA"/>
</dbReference>
<dbReference type="AlphaFoldDB" id="A0A0M9G8K3"/>
<evidence type="ECO:0000313" key="6">
    <source>
        <dbReference type="Proteomes" id="UP000037923"/>
    </source>
</evidence>
<reference evidence="5 6" key="1">
    <citation type="submission" date="2015-07" db="EMBL/GenBank/DDBJ databases">
        <title>High-quality genome of monoxenous trypanosomatid Leptomonas pyrrhocoris.</title>
        <authorList>
            <person name="Flegontov P."/>
            <person name="Butenko A."/>
            <person name="Firsov S."/>
            <person name="Vlcek C."/>
            <person name="Logacheva M.D."/>
            <person name="Field M."/>
            <person name="Filatov D."/>
            <person name="Flegontova O."/>
            <person name="Gerasimov E."/>
            <person name="Jackson A.P."/>
            <person name="Kelly S."/>
            <person name="Opperdoes F."/>
            <person name="O'Reilly A."/>
            <person name="Votypka J."/>
            <person name="Yurchenko V."/>
            <person name="Lukes J."/>
        </authorList>
    </citation>
    <scope>NUCLEOTIDE SEQUENCE [LARGE SCALE GENOMIC DNA]</scope>
    <source>
        <strain evidence="5">H10</strain>
    </source>
</reference>
<dbReference type="InterPro" id="IPR045004">
    <property type="entry name" value="ECH_dom"/>
</dbReference>
<dbReference type="Proteomes" id="UP000037923">
    <property type="component" value="Unassembled WGS sequence"/>
</dbReference>
<dbReference type="GO" id="GO:0006574">
    <property type="term" value="P:L-valine catabolic process"/>
    <property type="evidence" value="ECO:0007669"/>
    <property type="project" value="TreeGrafter"/>
</dbReference>
<dbReference type="PANTHER" id="PTHR43176:SF3">
    <property type="entry name" value="3-HYDROXYISOBUTYRYL-COA HYDROLASE, MITOCHONDRIAL"/>
    <property type="match status" value="1"/>
</dbReference>
<dbReference type="EMBL" id="LGTL01000002">
    <property type="protein sequence ID" value="KPA85011.1"/>
    <property type="molecule type" value="Genomic_DNA"/>
</dbReference>
<dbReference type="PANTHER" id="PTHR43176">
    <property type="entry name" value="3-HYDROXYISOBUTYRYL-COA HYDROLASE-RELATED"/>
    <property type="match status" value="1"/>
</dbReference>
<dbReference type="SUPFAM" id="SSF52096">
    <property type="entry name" value="ClpP/crotonase"/>
    <property type="match status" value="1"/>
</dbReference>
<evidence type="ECO:0000256" key="2">
    <source>
        <dbReference type="ARBA" id="ARBA00011915"/>
    </source>
</evidence>
<comment type="catalytic activity">
    <reaction evidence="1">
        <text>3-hydroxy-2-methylpropanoyl-CoA + H2O = 3-hydroxy-2-methylpropanoate + CoA + H(+)</text>
        <dbReference type="Rhea" id="RHEA:20888"/>
        <dbReference type="ChEBI" id="CHEBI:11805"/>
        <dbReference type="ChEBI" id="CHEBI:15377"/>
        <dbReference type="ChEBI" id="CHEBI:15378"/>
        <dbReference type="ChEBI" id="CHEBI:57287"/>
        <dbReference type="ChEBI" id="CHEBI:57340"/>
        <dbReference type="EC" id="3.1.2.4"/>
    </reaction>
</comment>
<dbReference type="VEuPathDB" id="TriTrypDB:LpyrH10_02_4140"/>
<dbReference type="RefSeq" id="XP_015663450.1">
    <property type="nucleotide sequence ID" value="XM_015797930.1"/>
</dbReference>
<organism evidence="5 6">
    <name type="scientific">Leptomonas pyrrhocoris</name>
    <name type="common">Firebug parasite</name>
    <dbReference type="NCBI Taxonomy" id="157538"/>
    <lineage>
        <taxon>Eukaryota</taxon>
        <taxon>Discoba</taxon>
        <taxon>Euglenozoa</taxon>
        <taxon>Kinetoplastea</taxon>
        <taxon>Metakinetoplastina</taxon>
        <taxon>Trypanosomatida</taxon>
        <taxon>Trypanosomatidae</taxon>
        <taxon>Leishmaniinae</taxon>
        <taxon>Leptomonas</taxon>
    </lineage>
</organism>
<dbReference type="InterPro" id="IPR032259">
    <property type="entry name" value="HIBYL-CoA-H"/>
</dbReference>
<dbReference type="Gene3D" id="3.90.226.10">
    <property type="entry name" value="2-enoyl-CoA Hydratase, Chain A, domain 1"/>
    <property type="match status" value="1"/>
</dbReference>
<dbReference type="GO" id="GO:0003860">
    <property type="term" value="F:3-hydroxyisobutyryl-CoA hydrolase activity"/>
    <property type="evidence" value="ECO:0007669"/>
    <property type="project" value="UniProtKB-EC"/>
</dbReference>
<dbReference type="InterPro" id="IPR029045">
    <property type="entry name" value="ClpP/crotonase-like_dom_sf"/>
</dbReference>
<sequence>MVKDLHRLYITEPHPHKDALYVLRGDGRRSFCAGGDVKALVAAHQAQDNHTFYTTEYRVDAYIATMPQAQVVMWAGHVLGSGVGVSLHGRHRVACETTRFAMPETHIGAVNDVGTGWVFSSIPVKGLGAYMVITGGALKGADVYHAGLANHYIPLEKYDAVEAALATLPGEAAAASCLDAFAANVAVPPFTLAGQEAVIAKAFGDAEESTRLQDIMEKLRADDSAFALDTLKLMERISPFGMVLALENMKRQHTPACNSLLDCLRGDFAEVTSADVKRELAIGVKALLVAKEKYPKWTHKSVQDVDVAATRNLFTLPPGMASF</sequence>
<feature type="domain" description="Enoyl-CoA hydratase/isomerase" evidence="4">
    <location>
        <begin position="1"/>
        <end position="314"/>
    </location>
</feature>
<evidence type="ECO:0000313" key="5">
    <source>
        <dbReference type="EMBL" id="KPA85010.1"/>
    </source>
</evidence>
<proteinExistence type="predicted"/>
<dbReference type="RefSeq" id="XP_015663449.1">
    <property type="nucleotide sequence ID" value="XM_015797929.1"/>
</dbReference>
<keyword evidence="6" id="KW-1185">Reference proteome</keyword>
<accession>A0A0M9G8K3</accession>
<name>A0A0M9G8K3_LEPPY</name>
<keyword evidence="3 5" id="KW-0378">Hydrolase</keyword>
<comment type="caution">
    <text evidence="5">The sequence shown here is derived from an EMBL/GenBank/DDBJ whole genome shotgun (WGS) entry which is preliminary data.</text>
</comment>
<evidence type="ECO:0000256" key="3">
    <source>
        <dbReference type="ARBA" id="ARBA00022801"/>
    </source>
</evidence>
<dbReference type="OrthoDB" id="1737613at2759"/>
<evidence type="ECO:0000256" key="1">
    <source>
        <dbReference type="ARBA" id="ARBA00001709"/>
    </source>
</evidence>
<dbReference type="GeneID" id="26901735"/>
<dbReference type="Pfam" id="PF16113">
    <property type="entry name" value="ECH_2"/>
    <property type="match status" value="1"/>
</dbReference>
<gene>
    <name evidence="5" type="ORF">ABB37_01440</name>
</gene>
<dbReference type="OMA" id="EMALYIG"/>